<keyword evidence="2" id="KW-1185">Reference proteome</keyword>
<evidence type="ECO:0008006" key="3">
    <source>
        <dbReference type="Google" id="ProtNLM"/>
    </source>
</evidence>
<dbReference type="RefSeq" id="WP_036573456.1">
    <property type="nucleotide sequence ID" value="NZ_FSRO01000001.1"/>
</dbReference>
<dbReference type="Pfam" id="PF04339">
    <property type="entry name" value="FemAB_like"/>
    <property type="match status" value="1"/>
</dbReference>
<name>A0A1N6IVL4_9PROT</name>
<dbReference type="SUPFAM" id="SSF55729">
    <property type="entry name" value="Acyl-CoA N-acyltransferases (Nat)"/>
    <property type="match status" value="1"/>
</dbReference>
<reference evidence="1 2" key="1">
    <citation type="submission" date="2016-12" db="EMBL/GenBank/DDBJ databases">
        <authorList>
            <person name="Song W.-J."/>
            <person name="Kurnit D.M."/>
        </authorList>
    </citation>
    <scope>NUCLEOTIDE SEQUENCE [LARGE SCALE GENOMIC DNA]</scope>
    <source>
        <strain evidence="1 2">ATCC 49181</strain>
    </source>
</reference>
<dbReference type="STRING" id="44575.SAMN05216419_103112"/>
<dbReference type="EMBL" id="FSRO01000001">
    <property type="protein sequence ID" value="SIO35995.1"/>
    <property type="molecule type" value="Genomic_DNA"/>
</dbReference>
<dbReference type="PANTHER" id="PTHR47017">
    <property type="entry name" value="ACYL-COA"/>
    <property type="match status" value="1"/>
</dbReference>
<gene>
    <name evidence="1" type="ORF">SAMN02743940_2107</name>
</gene>
<evidence type="ECO:0000313" key="1">
    <source>
        <dbReference type="EMBL" id="SIO35995.1"/>
    </source>
</evidence>
<dbReference type="eggNOG" id="COG3146">
    <property type="taxonomic scope" value="Bacteria"/>
</dbReference>
<accession>A0A1N6IVL4</accession>
<dbReference type="PANTHER" id="PTHR47017:SF1">
    <property type="entry name" value="ACYL-COA"/>
    <property type="match status" value="1"/>
</dbReference>
<evidence type="ECO:0000313" key="2">
    <source>
        <dbReference type="Proteomes" id="UP000185062"/>
    </source>
</evidence>
<dbReference type="InterPro" id="IPR016181">
    <property type="entry name" value="Acyl_CoA_acyltransferase"/>
</dbReference>
<dbReference type="Proteomes" id="UP000185062">
    <property type="component" value="Unassembled WGS sequence"/>
</dbReference>
<proteinExistence type="predicted"/>
<dbReference type="Gene3D" id="3.40.630.30">
    <property type="match status" value="1"/>
</dbReference>
<dbReference type="AlphaFoldDB" id="A0A1N6IVL4"/>
<organism evidence="1 2">
    <name type="scientific">Nitrosomonas cryotolerans ATCC 49181</name>
    <dbReference type="NCBI Taxonomy" id="1131553"/>
    <lineage>
        <taxon>Bacteria</taxon>
        <taxon>Pseudomonadati</taxon>
        <taxon>Pseudomonadota</taxon>
        <taxon>Betaproteobacteria</taxon>
        <taxon>Nitrosomonadales</taxon>
        <taxon>Nitrosomonadaceae</taxon>
        <taxon>Nitrosomonas</taxon>
    </lineage>
</organism>
<sequence length="383" mass="45103">MTLAFQWHTALKTINREAWQRLAQPYGFPFLDWDWLNLLETSGCVSSKTGWMPLHLSVWRKDHLIAAAPLYGKFHSRGEFVFDQQIAEVSEQLGMSYYPKLLGMSPFTPVSGYRFLVHPDEDEFILCQHMLREIDTFCRQKNLSSCHFLRTDPNWSQHMHTLGMSPWLHHALIWENRGYDNFEDYLDVFNSKRRKNIRRERRKLDGQTSRFVIVSGSEAPEAWFNYMYDFYAATCNKFSNWSHYLNRRFFQGLSGNLARYIVFVAAVEDDNSADPVALSMLIRQGEQLYGRYWGSMDHFDHLHSEICYYQPIQWAIANNIRFFDAGSGNAEHKSRRGFLAQPVYSLHRFYEPAMSRIWQANVNHINQIEQKHIEIINASSRAI</sequence>
<protein>
    <recommendedName>
        <fullName evidence="3">GNAT family N-acetyltransferase</fullName>
    </recommendedName>
</protein>
<dbReference type="InterPro" id="IPR007434">
    <property type="entry name" value="FemAB-like"/>
</dbReference>